<evidence type="ECO:0000313" key="3">
    <source>
        <dbReference type="EMBL" id="MPN32807.1"/>
    </source>
</evidence>
<dbReference type="Pfam" id="PF00589">
    <property type="entry name" value="Phage_integrase"/>
    <property type="match status" value="1"/>
</dbReference>
<proteinExistence type="predicted"/>
<comment type="caution">
    <text evidence="3">The sequence shown here is derived from an EMBL/GenBank/DDBJ whole genome shotgun (WGS) entry which is preliminary data.</text>
</comment>
<dbReference type="GO" id="GO:0015074">
    <property type="term" value="P:DNA integration"/>
    <property type="evidence" value="ECO:0007669"/>
    <property type="project" value="InterPro"/>
</dbReference>
<dbReference type="InterPro" id="IPR013762">
    <property type="entry name" value="Integrase-like_cat_sf"/>
</dbReference>
<sequence>MPPITFHKLRSSCLTYLANNGTDLFTVAKVAGHSNTQTAEKYYVDGYDSNKAVAASTFDKLDDLVKKANINELQ</sequence>
<dbReference type="GO" id="GO:0006310">
    <property type="term" value="P:DNA recombination"/>
    <property type="evidence" value="ECO:0007669"/>
    <property type="project" value="UniProtKB-KW"/>
</dbReference>
<keyword evidence="1" id="KW-0233">DNA recombination</keyword>
<evidence type="ECO:0000259" key="2">
    <source>
        <dbReference type="PROSITE" id="PS51898"/>
    </source>
</evidence>
<organism evidence="3">
    <name type="scientific">bioreactor metagenome</name>
    <dbReference type="NCBI Taxonomy" id="1076179"/>
    <lineage>
        <taxon>unclassified sequences</taxon>
        <taxon>metagenomes</taxon>
        <taxon>ecological metagenomes</taxon>
    </lineage>
</organism>
<evidence type="ECO:0000256" key="1">
    <source>
        <dbReference type="ARBA" id="ARBA00023172"/>
    </source>
</evidence>
<gene>
    <name evidence="3" type="ORF">SDC9_180287</name>
</gene>
<dbReference type="InterPro" id="IPR011010">
    <property type="entry name" value="DNA_brk_join_enz"/>
</dbReference>
<dbReference type="Gene3D" id="1.10.443.10">
    <property type="entry name" value="Intergrase catalytic core"/>
    <property type="match status" value="1"/>
</dbReference>
<dbReference type="GO" id="GO:0003677">
    <property type="term" value="F:DNA binding"/>
    <property type="evidence" value="ECO:0007669"/>
    <property type="project" value="InterPro"/>
</dbReference>
<dbReference type="InterPro" id="IPR002104">
    <property type="entry name" value="Integrase_catalytic"/>
</dbReference>
<dbReference type="AlphaFoldDB" id="A0A645H1B0"/>
<name>A0A645H1B0_9ZZZZ</name>
<dbReference type="SUPFAM" id="SSF56349">
    <property type="entry name" value="DNA breaking-rejoining enzymes"/>
    <property type="match status" value="1"/>
</dbReference>
<accession>A0A645H1B0</accession>
<feature type="domain" description="Tyr recombinase" evidence="2">
    <location>
        <begin position="1"/>
        <end position="55"/>
    </location>
</feature>
<reference evidence="3" key="1">
    <citation type="submission" date="2019-08" db="EMBL/GenBank/DDBJ databases">
        <authorList>
            <person name="Kucharzyk K."/>
            <person name="Murdoch R.W."/>
            <person name="Higgins S."/>
            <person name="Loffler F."/>
        </authorList>
    </citation>
    <scope>NUCLEOTIDE SEQUENCE</scope>
</reference>
<dbReference type="PROSITE" id="PS51898">
    <property type="entry name" value="TYR_RECOMBINASE"/>
    <property type="match status" value="1"/>
</dbReference>
<protein>
    <recommendedName>
        <fullName evidence="2">Tyr recombinase domain-containing protein</fullName>
    </recommendedName>
</protein>
<dbReference type="EMBL" id="VSSQ01085000">
    <property type="protein sequence ID" value="MPN32807.1"/>
    <property type="molecule type" value="Genomic_DNA"/>
</dbReference>